<protein>
    <submittedName>
        <fullName evidence="4">Putative glycoside hydrolase</fullName>
    </submittedName>
</protein>
<dbReference type="AlphaFoldDB" id="A0A0K8P7J8"/>
<dbReference type="PANTHER" id="PTHR43405">
    <property type="entry name" value="GLYCOSYL HYDROLASE DIGH"/>
    <property type="match status" value="1"/>
</dbReference>
<feature type="region of interest" description="Disordered" evidence="2">
    <location>
        <begin position="1"/>
        <end position="26"/>
    </location>
</feature>
<sequence length="578" mass="62080">MPTASARPAASPAAAGTPAAWPPAAPRRQWLRQVGAGLAARALPAALGAGGLLAGCAPAPRRPPAGTAGEPPATASPDPATEPPAGPAAASPEPPRPPEARDAATAADAAGDPREPPPAPREWRGAWIASVANIDWPRRAGPDAADPATVRRLLDQAATLGLNALVLQVRPAADALYAGALEPWSEFLSGRQGRAPRGGDPLALWVGEAHRRGLELHAWFNPFRARAAGAASPPDPAHVSRRRPAWVRPYGRQLWMDPGEPEAAEHTLAVIEDVARRYDIDGVHVDDYFYPYPVPGPDGADLPFPDEPAWQRYRAAGGRLARADWRRDNVDRFVQALDARVHALRPTLRLSISPFGIGRPSLRPPGIEGFSQYDGLYADVERWCAEGWFDALLPQLYWPIDAPAQAFEVLADHWLAHNPHGRHVWPGLYADRVGKGARPWPAEEILAQVAALRRRPGCSGHCHFSLSVLAEDRSGLATRLARERYRGPALVPATPWRTGGAPPPAAPRLADDDDGWRIAPGDGRTPRRWAVWRHRAGRWHFDAPPGDQARLPRLGAERIVASAVDALGIEGPRSGSPG</sequence>
<keyword evidence="4" id="KW-0378">Hydrolase</keyword>
<keyword evidence="1" id="KW-0732">Signal</keyword>
<feature type="compositionally biased region" description="Pro residues" evidence="2">
    <location>
        <begin position="80"/>
        <end position="95"/>
    </location>
</feature>
<dbReference type="Pfam" id="PF02638">
    <property type="entry name" value="GHL10"/>
    <property type="match status" value="1"/>
</dbReference>
<evidence type="ECO:0000256" key="1">
    <source>
        <dbReference type="ARBA" id="ARBA00022729"/>
    </source>
</evidence>
<dbReference type="Proteomes" id="UP000037660">
    <property type="component" value="Unassembled WGS sequence"/>
</dbReference>
<evidence type="ECO:0000313" key="5">
    <source>
        <dbReference type="Proteomes" id="UP000037660"/>
    </source>
</evidence>
<feature type="domain" description="Glycosyl hydrolase-like 10" evidence="3">
    <location>
        <begin position="123"/>
        <end position="434"/>
    </location>
</feature>
<dbReference type="STRING" id="1547922.ISF6_4962"/>
<feature type="compositionally biased region" description="Low complexity" evidence="2">
    <location>
        <begin position="54"/>
        <end position="79"/>
    </location>
</feature>
<dbReference type="SUPFAM" id="SSF51445">
    <property type="entry name" value="(Trans)glycosidases"/>
    <property type="match status" value="1"/>
</dbReference>
<evidence type="ECO:0000259" key="3">
    <source>
        <dbReference type="Pfam" id="PF02638"/>
    </source>
</evidence>
<feature type="region of interest" description="Disordered" evidence="2">
    <location>
        <begin position="491"/>
        <end position="515"/>
    </location>
</feature>
<proteinExistence type="predicted"/>
<dbReference type="OrthoDB" id="9773203at2"/>
<dbReference type="GO" id="GO:0016787">
    <property type="term" value="F:hydrolase activity"/>
    <property type="evidence" value="ECO:0007669"/>
    <property type="project" value="UniProtKB-KW"/>
</dbReference>
<comment type="caution">
    <text evidence="4">The sequence shown here is derived from an EMBL/GenBank/DDBJ whole genome shotgun (WGS) entry which is preliminary data.</text>
</comment>
<gene>
    <name evidence="4" type="ORF">ISF6_4962</name>
</gene>
<reference evidence="4 5" key="2">
    <citation type="journal article" date="2016" name="Science">
        <title>A bacterium that degrades and assimilates poly(ethylene terephthalate).</title>
        <authorList>
            <person name="Yoshida S."/>
            <person name="Hiraga K."/>
            <person name="Takehana T."/>
            <person name="Taniguchi I."/>
            <person name="Yamaji H."/>
            <person name="Maeda Y."/>
            <person name="Toyohara K."/>
            <person name="Miyamoto K."/>
            <person name="Kimura Y."/>
            <person name="Oda K."/>
        </authorList>
    </citation>
    <scope>NUCLEOTIDE SEQUENCE [LARGE SCALE GENOMIC DNA]</scope>
    <source>
        <strain evidence="5">NBRC 110686 / TISTR 2288 / 201-F6</strain>
    </source>
</reference>
<evidence type="ECO:0000313" key="4">
    <source>
        <dbReference type="EMBL" id="GAP38504.1"/>
    </source>
</evidence>
<dbReference type="RefSeq" id="WP_054022360.1">
    <property type="nucleotide sequence ID" value="NZ_BBYR01000077.1"/>
</dbReference>
<reference evidence="5" key="1">
    <citation type="submission" date="2015-07" db="EMBL/GenBank/DDBJ databases">
        <title>Discovery of a poly(ethylene terephthalate assimilation.</title>
        <authorList>
            <person name="Yoshida S."/>
            <person name="Hiraga K."/>
            <person name="Takehana T."/>
            <person name="Taniguchi I."/>
            <person name="Yamaji H."/>
            <person name="Maeda Y."/>
            <person name="Toyohara K."/>
            <person name="Miyamoto K."/>
            <person name="Kimura Y."/>
            <person name="Oda K."/>
        </authorList>
    </citation>
    <scope>NUCLEOTIDE SEQUENCE [LARGE SCALE GENOMIC DNA]</scope>
    <source>
        <strain evidence="5">NBRC 110686 / TISTR 2288 / 201-F6</strain>
    </source>
</reference>
<dbReference type="EMBL" id="BBYR01000077">
    <property type="protein sequence ID" value="GAP38504.1"/>
    <property type="molecule type" value="Genomic_DNA"/>
</dbReference>
<accession>A0A0K8P7J8</accession>
<feature type="compositionally biased region" description="Low complexity" evidence="2">
    <location>
        <begin position="1"/>
        <end position="19"/>
    </location>
</feature>
<dbReference type="InterPro" id="IPR052177">
    <property type="entry name" value="Divisome_Glycosyl_Hydrolase"/>
</dbReference>
<dbReference type="InterPro" id="IPR017853">
    <property type="entry name" value="GH"/>
</dbReference>
<dbReference type="Gene3D" id="3.20.20.80">
    <property type="entry name" value="Glycosidases"/>
    <property type="match status" value="1"/>
</dbReference>
<organism evidence="4 5">
    <name type="scientific">Piscinibacter sakaiensis</name>
    <name type="common">Ideonella sakaiensis</name>
    <dbReference type="NCBI Taxonomy" id="1547922"/>
    <lineage>
        <taxon>Bacteria</taxon>
        <taxon>Pseudomonadati</taxon>
        <taxon>Pseudomonadota</taxon>
        <taxon>Betaproteobacteria</taxon>
        <taxon>Burkholderiales</taxon>
        <taxon>Sphaerotilaceae</taxon>
        <taxon>Piscinibacter</taxon>
    </lineage>
</organism>
<keyword evidence="5" id="KW-1185">Reference proteome</keyword>
<evidence type="ECO:0000256" key="2">
    <source>
        <dbReference type="SAM" id="MobiDB-lite"/>
    </source>
</evidence>
<dbReference type="PANTHER" id="PTHR43405:SF1">
    <property type="entry name" value="GLYCOSYL HYDROLASE DIGH"/>
    <property type="match status" value="1"/>
</dbReference>
<dbReference type="InterPro" id="IPR003790">
    <property type="entry name" value="GHL10"/>
</dbReference>
<feature type="region of interest" description="Disordered" evidence="2">
    <location>
        <begin position="51"/>
        <end position="124"/>
    </location>
</feature>
<name>A0A0K8P7J8_PISS1</name>